<dbReference type="RefSeq" id="WP_003555349.1">
    <property type="nucleotide sequence ID" value="NZ_AZDG01000037.1"/>
</dbReference>
<evidence type="ECO:0000256" key="3">
    <source>
        <dbReference type="ARBA" id="ARBA00022840"/>
    </source>
</evidence>
<dbReference type="InterPro" id="IPR027417">
    <property type="entry name" value="P-loop_NTPase"/>
</dbReference>
<keyword evidence="2" id="KW-0547">Nucleotide-binding</keyword>
<dbReference type="PANTHER" id="PTHR30050:SF4">
    <property type="entry name" value="ATP-BINDING PROTEIN RV3427C IN INSERTION SEQUENCE-RELATED"/>
    <property type="match status" value="1"/>
</dbReference>
<dbReference type="InterPro" id="IPR003593">
    <property type="entry name" value="AAA+_ATPase"/>
</dbReference>
<comment type="similarity">
    <text evidence="1">Belongs to the IS21/IS1162 putative ATP-binding protein family.</text>
</comment>
<proteinExistence type="inferred from homology"/>
<evidence type="ECO:0000256" key="2">
    <source>
        <dbReference type="ARBA" id="ARBA00022741"/>
    </source>
</evidence>
<dbReference type="Gene3D" id="3.40.50.300">
    <property type="entry name" value="P-loop containing nucleotide triphosphate hydrolases"/>
    <property type="match status" value="1"/>
</dbReference>
<dbReference type="GeneID" id="84783793"/>
<dbReference type="OrthoDB" id="2052561at2"/>
<evidence type="ECO:0000313" key="5">
    <source>
        <dbReference type="EMBL" id="KRK63500.1"/>
    </source>
</evidence>
<dbReference type="CDD" id="cd00009">
    <property type="entry name" value="AAA"/>
    <property type="match status" value="1"/>
</dbReference>
<sequence>MTTNNQILLNNLERLGLNKIREYLPNYLDQIHTDNLSLTEALIDLTNSELQNRHEGQIARAIGRARFPNTKSLDTFDFSFQPSINRQEVLEFQNLAFMEKSENLIFIGNPGVGKTHLAISIGIEACKQGCRVLFINCHELLIRLRAAYEKGLLDRSLSRYSRYDLLIIDEIGYLPIGHQEANLLFQLVNARYEKHSTIITSNSDLSAWVDIFQNPTVTAAILDRLVHHVHVVKITGKSYRLRGLK</sequence>
<feature type="domain" description="AAA+ ATPase" evidence="4">
    <location>
        <begin position="100"/>
        <end position="235"/>
    </location>
</feature>
<keyword evidence="3" id="KW-0067">ATP-binding</keyword>
<gene>
    <name evidence="5" type="ORF">FC72_GL001495</name>
</gene>
<dbReference type="NCBIfam" id="NF038214">
    <property type="entry name" value="IS21_help_AAA"/>
    <property type="match status" value="1"/>
</dbReference>
<reference evidence="5 6" key="1">
    <citation type="journal article" date="2015" name="Genome Announc.">
        <title>Expanding the biotechnology potential of lactobacilli through comparative genomics of 213 strains and associated genera.</title>
        <authorList>
            <person name="Sun Z."/>
            <person name="Harris H.M."/>
            <person name="McCann A."/>
            <person name="Guo C."/>
            <person name="Argimon S."/>
            <person name="Zhang W."/>
            <person name="Yang X."/>
            <person name="Jeffery I.B."/>
            <person name="Cooney J.C."/>
            <person name="Kagawa T.F."/>
            <person name="Liu W."/>
            <person name="Song Y."/>
            <person name="Salvetti E."/>
            <person name="Wrobel A."/>
            <person name="Rasinkangas P."/>
            <person name="Parkhill J."/>
            <person name="Rea M.C."/>
            <person name="O'Sullivan O."/>
            <person name="Ritari J."/>
            <person name="Douillard F.P."/>
            <person name="Paul Ross R."/>
            <person name="Yang R."/>
            <person name="Briner A.E."/>
            <person name="Felis G.E."/>
            <person name="de Vos W.M."/>
            <person name="Barrangou R."/>
            <person name="Klaenhammer T.R."/>
            <person name="Caufield P.W."/>
            <person name="Cui Y."/>
            <person name="Zhang H."/>
            <person name="O'Toole P.W."/>
        </authorList>
    </citation>
    <scope>NUCLEOTIDE SEQUENCE [LARGE SCALE GENOMIC DNA]</scope>
    <source>
        <strain evidence="5 6">DSM 20183</strain>
    </source>
</reference>
<dbReference type="EMBL" id="AZDG01000037">
    <property type="protein sequence ID" value="KRK63500.1"/>
    <property type="molecule type" value="Genomic_DNA"/>
</dbReference>
<dbReference type="PIRSF" id="PIRSF003073">
    <property type="entry name" value="DNAC_TnpB_IstB"/>
    <property type="match status" value="1"/>
</dbReference>
<dbReference type="Pfam" id="PF01695">
    <property type="entry name" value="IstB_IS21"/>
    <property type="match status" value="1"/>
</dbReference>
<dbReference type="InterPro" id="IPR002611">
    <property type="entry name" value="IstB_ATP-bd"/>
</dbReference>
<accession>A0A0R1IXE2</accession>
<dbReference type="InterPro" id="IPR028350">
    <property type="entry name" value="DNAC/IstB-like"/>
</dbReference>
<dbReference type="STRING" id="1423811.FC72_GL001495"/>
<comment type="caution">
    <text evidence="5">The sequence shown here is derived from an EMBL/GenBank/DDBJ whole genome shotgun (WGS) entry which is preliminary data.</text>
</comment>
<evidence type="ECO:0000256" key="1">
    <source>
        <dbReference type="ARBA" id="ARBA00008059"/>
    </source>
</evidence>
<dbReference type="Proteomes" id="UP000050929">
    <property type="component" value="Unassembled WGS sequence"/>
</dbReference>
<organism evidence="5 6">
    <name type="scientific">Companilactobacillus tucceti DSM 20183</name>
    <dbReference type="NCBI Taxonomy" id="1423811"/>
    <lineage>
        <taxon>Bacteria</taxon>
        <taxon>Bacillati</taxon>
        <taxon>Bacillota</taxon>
        <taxon>Bacilli</taxon>
        <taxon>Lactobacillales</taxon>
        <taxon>Lactobacillaceae</taxon>
        <taxon>Companilactobacillus</taxon>
    </lineage>
</organism>
<dbReference type="InterPro" id="IPR047661">
    <property type="entry name" value="IstB"/>
</dbReference>
<protein>
    <submittedName>
        <fullName evidence="5">AAA-superfamily ATP binding protein</fullName>
    </submittedName>
</protein>
<dbReference type="GO" id="GO:0006260">
    <property type="term" value="P:DNA replication"/>
    <property type="evidence" value="ECO:0007669"/>
    <property type="project" value="TreeGrafter"/>
</dbReference>
<name>A0A0R1IXE2_9LACO</name>
<dbReference type="PATRIC" id="fig|1423811.3.peg.1520"/>
<dbReference type="AlphaFoldDB" id="A0A0R1IXE2"/>
<dbReference type="GO" id="GO:0005524">
    <property type="term" value="F:ATP binding"/>
    <property type="evidence" value="ECO:0007669"/>
    <property type="project" value="UniProtKB-KW"/>
</dbReference>
<evidence type="ECO:0000259" key="4">
    <source>
        <dbReference type="SMART" id="SM00382"/>
    </source>
</evidence>
<dbReference type="SMART" id="SM00382">
    <property type="entry name" value="AAA"/>
    <property type="match status" value="1"/>
</dbReference>
<keyword evidence="6" id="KW-1185">Reference proteome</keyword>
<evidence type="ECO:0000313" key="6">
    <source>
        <dbReference type="Proteomes" id="UP000050929"/>
    </source>
</evidence>
<dbReference type="SUPFAM" id="SSF52540">
    <property type="entry name" value="P-loop containing nucleoside triphosphate hydrolases"/>
    <property type="match status" value="1"/>
</dbReference>
<dbReference type="PANTHER" id="PTHR30050">
    <property type="entry name" value="CHROMOSOMAL REPLICATION INITIATOR PROTEIN DNAA"/>
    <property type="match status" value="1"/>
</dbReference>